<evidence type="ECO:0000313" key="10">
    <source>
        <dbReference type="Proteomes" id="UP000003704"/>
    </source>
</evidence>
<feature type="domain" description="DNA topoisomerase I catalytic core eukaryotic-type" evidence="7">
    <location>
        <begin position="109"/>
        <end position="317"/>
    </location>
</feature>
<dbReference type="Pfam" id="PF01028">
    <property type="entry name" value="Topoisom_I"/>
    <property type="match status" value="1"/>
</dbReference>
<evidence type="ECO:0000259" key="7">
    <source>
        <dbReference type="Pfam" id="PF01028"/>
    </source>
</evidence>
<sequence length="359" mass="41239">MLMDMDAPITIDSRNELSELAEMAARSAGLRYVAAGEPGIRRERDGRGFRYLDTRGRVIRDTDVLERIRKLAIPPAYENVWICRNERGHLQATGIDARGRKQYRYHPRWRSVRDGAKFERMVEFGEALPRLRRRVRHDLARKGLPREKVLAVIVALLDSTLVRIGNHEYSRSNKSYGLTTLRDRHVSFVRDGRALLRFRGKGGLEREIVVNDRRLAGIVRRCRQIPGQQLFQYLDDEGEQHPVDSGQVNDYLREATGQDFTAKDFRTWGGTLRAIALMGCTPMPELVSERSLTQCINHAIKQVASELGNTPAVCRKSYINPVVFEAWRDGRLHKVVREDLSRAPRKAETLALRFLKRVT</sequence>
<evidence type="ECO:0000259" key="8">
    <source>
        <dbReference type="Pfam" id="PF21338"/>
    </source>
</evidence>
<dbReference type="InterPro" id="IPR014711">
    <property type="entry name" value="TopoI_cat_a-hlx-sub_euk"/>
</dbReference>
<protein>
    <recommendedName>
        <fullName evidence="3">DNA topoisomerase</fullName>
        <ecNumber evidence="3">5.6.2.1</ecNumber>
    </recommendedName>
</protein>
<name>I8TDP3_9GAMM</name>
<keyword evidence="10" id="KW-1185">Reference proteome</keyword>
<dbReference type="InterPro" id="IPR001631">
    <property type="entry name" value="TopoI"/>
</dbReference>
<dbReference type="GO" id="GO:0006265">
    <property type="term" value="P:DNA topological change"/>
    <property type="evidence" value="ECO:0007669"/>
    <property type="project" value="InterPro"/>
</dbReference>
<dbReference type="Gene3D" id="1.10.132.120">
    <property type="match status" value="1"/>
</dbReference>
<organism evidence="9 10">
    <name type="scientific">Hydrocarboniphaga effusa AP103</name>
    <dbReference type="NCBI Taxonomy" id="1172194"/>
    <lineage>
        <taxon>Bacteria</taxon>
        <taxon>Pseudomonadati</taxon>
        <taxon>Pseudomonadota</taxon>
        <taxon>Gammaproteobacteria</taxon>
        <taxon>Nevskiales</taxon>
        <taxon>Nevskiaceae</taxon>
        <taxon>Hydrocarboniphaga</taxon>
    </lineage>
</organism>
<dbReference type="InterPro" id="IPR035447">
    <property type="entry name" value="DNA_topo_I_N_sf"/>
</dbReference>
<evidence type="ECO:0000256" key="3">
    <source>
        <dbReference type="ARBA" id="ARBA00012891"/>
    </source>
</evidence>
<dbReference type="PROSITE" id="PS52038">
    <property type="entry name" value="TOPO_IB_2"/>
    <property type="match status" value="1"/>
</dbReference>
<evidence type="ECO:0000256" key="6">
    <source>
        <dbReference type="ARBA" id="ARBA00023235"/>
    </source>
</evidence>
<comment type="catalytic activity">
    <reaction evidence="1">
        <text>ATP-independent breakage of single-stranded DNA, followed by passage and rejoining.</text>
        <dbReference type="EC" id="5.6.2.1"/>
    </reaction>
</comment>
<dbReference type="PRINTS" id="PR00416">
    <property type="entry name" value="EUTPISMRASEI"/>
</dbReference>
<dbReference type="InterPro" id="IPR049331">
    <property type="entry name" value="Top1B_N_bact"/>
</dbReference>
<dbReference type="Proteomes" id="UP000003704">
    <property type="component" value="Unassembled WGS sequence"/>
</dbReference>
<dbReference type="Pfam" id="PF21338">
    <property type="entry name" value="Top1B_N_bact"/>
    <property type="match status" value="1"/>
</dbReference>
<gene>
    <name evidence="9" type="ORF">WQQ_22270</name>
</gene>
<feature type="domain" description="DNA topoisomerase IB N-terminal" evidence="8">
    <location>
        <begin position="48"/>
        <end position="96"/>
    </location>
</feature>
<comment type="caution">
    <text evidence="9">The sequence shown here is derived from an EMBL/GenBank/DDBJ whole genome shotgun (WGS) entry which is preliminary data.</text>
</comment>
<keyword evidence="5" id="KW-0238">DNA-binding</keyword>
<dbReference type="GO" id="GO:0003917">
    <property type="term" value="F:DNA topoisomerase type I (single strand cut, ATP-independent) activity"/>
    <property type="evidence" value="ECO:0007669"/>
    <property type="project" value="UniProtKB-EC"/>
</dbReference>
<evidence type="ECO:0000313" key="9">
    <source>
        <dbReference type="EMBL" id="EIT72090.1"/>
    </source>
</evidence>
<dbReference type="InterPro" id="IPR011010">
    <property type="entry name" value="DNA_brk_join_enz"/>
</dbReference>
<reference evidence="9 10" key="1">
    <citation type="journal article" date="2012" name="J. Bacteriol.">
        <title>Genome Sequence of n-Alkane-Degrading Hydrocarboniphaga effusa Strain AP103T (ATCC BAA-332T).</title>
        <authorList>
            <person name="Chang H.K."/>
            <person name="Zylstra G.J."/>
            <person name="Chae J.C."/>
        </authorList>
    </citation>
    <scope>NUCLEOTIDE SEQUENCE [LARGE SCALE GENOMIC DNA]</scope>
    <source>
        <strain evidence="9 10">AP103</strain>
    </source>
</reference>
<dbReference type="EMBL" id="AKGD01000001">
    <property type="protein sequence ID" value="EIT72090.1"/>
    <property type="molecule type" value="Genomic_DNA"/>
</dbReference>
<dbReference type="EC" id="5.6.2.1" evidence="3"/>
<proteinExistence type="inferred from homology"/>
<dbReference type="AlphaFoldDB" id="I8TDP3"/>
<dbReference type="Gene3D" id="3.30.66.10">
    <property type="entry name" value="DNA topoisomerase I domain"/>
    <property type="match status" value="1"/>
</dbReference>
<dbReference type="InterPro" id="IPR013500">
    <property type="entry name" value="TopoI_cat_euk"/>
</dbReference>
<dbReference type="GO" id="GO:0003677">
    <property type="term" value="F:DNA binding"/>
    <property type="evidence" value="ECO:0007669"/>
    <property type="project" value="UniProtKB-KW"/>
</dbReference>
<evidence type="ECO:0000256" key="1">
    <source>
        <dbReference type="ARBA" id="ARBA00000213"/>
    </source>
</evidence>
<dbReference type="SUPFAM" id="SSF56349">
    <property type="entry name" value="DNA breaking-rejoining enzymes"/>
    <property type="match status" value="1"/>
</dbReference>
<dbReference type="SUPFAM" id="SSF55869">
    <property type="entry name" value="DNA topoisomerase I domain"/>
    <property type="match status" value="1"/>
</dbReference>
<keyword evidence="6 9" id="KW-0413">Isomerase</keyword>
<dbReference type="STRING" id="1172194.WQQ_22270"/>
<accession>I8TDP3</accession>
<keyword evidence="4" id="KW-0799">Topoisomerase</keyword>
<evidence type="ECO:0000256" key="4">
    <source>
        <dbReference type="ARBA" id="ARBA00023029"/>
    </source>
</evidence>
<evidence type="ECO:0000256" key="2">
    <source>
        <dbReference type="ARBA" id="ARBA00006645"/>
    </source>
</evidence>
<comment type="similarity">
    <text evidence="2">Belongs to the type IB topoisomerase family.</text>
</comment>
<dbReference type="PATRIC" id="fig|1172194.4.peg.2150"/>
<evidence type="ECO:0000256" key="5">
    <source>
        <dbReference type="ARBA" id="ARBA00023125"/>
    </source>
</evidence>
<dbReference type="Gene3D" id="3.90.15.10">
    <property type="entry name" value="Topoisomerase I, Chain A, domain 3"/>
    <property type="match status" value="1"/>
</dbReference>